<dbReference type="Proteomes" id="UP000680132">
    <property type="component" value="Unassembled WGS sequence"/>
</dbReference>
<proteinExistence type="predicted"/>
<dbReference type="Gene3D" id="3.30.110.170">
    <property type="entry name" value="Protein of unknown function (DUF541), domain 1"/>
    <property type="match status" value="1"/>
</dbReference>
<evidence type="ECO:0000313" key="2">
    <source>
        <dbReference type="Proteomes" id="UP000680132"/>
    </source>
</evidence>
<reference evidence="1" key="1">
    <citation type="submission" date="2021-03" db="EMBL/GenBank/DDBJ databases">
        <title>Microbacterium sp. nov., a novel actinobacterium isolated from cow dung.</title>
        <authorList>
            <person name="Zhang L."/>
        </authorList>
    </citation>
    <scope>NUCLEOTIDE SEQUENCE</scope>
    <source>
        <strain evidence="1">NEAU-LLB</strain>
    </source>
</reference>
<organism evidence="1 2">
    <name type="scientific">Microbacterium stercoris</name>
    <dbReference type="NCBI Taxonomy" id="2820289"/>
    <lineage>
        <taxon>Bacteria</taxon>
        <taxon>Bacillati</taxon>
        <taxon>Actinomycetota</taxon>
        <taxon>Actinomycetes</taxon>
        <taxon>Micrococcales</taxon>
        <taxon>Microbacteriaceae</taxon>
        <taxon>Microbacterium</taxon>
    </lineage>
</organism>
<accession>A0A939TTS3</accession>
<keyword evidence="2" id="KW-1185">Reference proteome</keyword>
<comment type="caution">
    <text evidence="1">The sequence shown here is derived from an EMBL/GenBank/DDBJ whole genome shotgun (WGS) entry which is preliminary data.</text>
</comment>
<evidence type="ECO:0000313" key="1">
    <source>
        <dbReference type="EMBL" id="MBO3663284.1"/>
    </source>
</evidence>
<dbReference type="InterPro" id="IPR007497">
    <property type="entry name" value="SIMPL/DUF541"/>
</dbReference>
<dbReference type="RefSeq" id="WP_208502112.1">
    <property type="nucleotide sequence ID" value="NZ_JAGFOA010000002.1"/>
</dbReference>
<gene>
    <name evidence="1" type="ORF">J5V96_07135</name>
</gene>
<sequence>MTAITVEGVHRLTQQAEHGVLGIEVALHGSDRDAVVRRHAELHTEVVTELRARGTLALEVGSPWTWSDVLSPGNPDGSVPQHHATSTITATYADLEALAADVAAFALRPELQVQQVRWELSEATREGLLDAARVLAVQDAARRARSYAAAIRPGVHAEPALVSITERQVHGGGGPTPMFARADMGAGIQFTTPEIEVEAAIVAVFEV</sequence>
<dbReference type="AlphaFoldDB" id="A0A939TTS3"/>
<name>A0A939TTS3_9MICO</name>
<dbReference type="Pfam" id="PF04402">
    <property type="entry name" value="SIMPL"/>
    <property type="match status" value="1"/>
</dbReference>
<protein>
    <submittedName>
        <fullName evidence="1">SIMPL domain-containing protein</fullName>
    </submittedName>
</protein>
<dbReference type="EMBL" id="JAGFOA010000002">
    <property type="protein sequence ID" value="MBO3663284.1"/>
    <property type="molecule type" value="Genomic_DNA"/>
</dbReference>